<dbReference type="Gene3D" id="1.10.285.20">
    <property type="entry name" value="Uncharacterised protein PF01937, DUF89, domain 2"/>
    <property type="match status" value="1"/>
</dbReference>
<dbReference type="SUPFAM" id="SSF111321">
    <property type="entry name" value="AF1104-like"/>
    <property type="match status" value="1"/>
</dbReference>
<dbReference type="InterPro" id="IPR036075">
    <property type="entry name" value="ARMT-1-like_metal-bd_sf"/>
</dbReference>
<dbReference type="AlphaFoldDB" id="Q8U0K0"/>
<protein>
    <recommendedName>
        <fullName evidence="1">Damage-control phosphatase ARMT1-like metal-binding domain-containing protein</fullName>
    </recommendedName>
</protein>
<proteinExistence type="predicted"/>
<evidence type="ECO:0000313" key="3">
    <source>
        <dbReference type="Proteomes" id="UP000001013"/>
    </source>
</evidence>
<dbReference type="KEGG" id="pfu:PF1587"/>
<name>Q8U0K0_PYRFU</name>
<dbReference type="InterPro" id="IPR014444">
    <property type="entry name" value="PH1575-like"/>
</dbReference>
<dbReference type="InterPro" id="IPR053636">
    <property type="entry name" value="DCN_phosphatase_I"/>
</dbReference>
<dbReference type="Pfam" id="PF01937">
    <property type="entry name" value="ARMT1-like_dom"/>
    <property type="match status" value="1"/>
</dbReference>
<reference evidence="2 3" key="1">
    <citation type="journal article" date="1999" name="Genetics">
        <title>Divergence of the hyperthermophilic archaea Pyrococcus furiosus and P. horikoshii inferred from complete genomic sequences.</title>
        <authorList>
            <person name="Maeder D.L."/>
            <person name="Weiss R.B."/>
            <person name="Dunn D.M."/>
            <person name="Cherry J.L."/>
            <person name="Gonzalez J.M."/>
            <person name="DiRuggiero J."/>
            <person name="Robb F.T."/>
        </authorList>
    </citation>
    <scope>NUCLEOTIDE SEQUENCE [LARGE SCALE GENOMIC DNA]</scope>
    <source>
        <strain evidence="3">ATCC 43587 / DSM 3638 / JCM 8422 / Vc1</strain>
    </source>
</reference>
<dbReference type="InterPro" id="IPR002791">
    <property type="entry name" value="ARMT1-like_metal-bd"/>
</dbReference>
<dbReference type="PATRIC" id="fig|186497.12.peg.1653"/>
<dbReference type="NCBIfam" id="NF040824">
    <property type="entry name" value="damage_ctl_Phtase"/>
    <property type="match status" value="1"/>
</dbReference>
<organism evidence="2 3">
    <name type="scientific">Pyrococcus furiosus (strain ATCC 43587 / DSM 3638 / JCM 8422 / Vc1)</name>
    <dbReference type="NCBI Taxonomy" id="186497"/>
    <lineage>
        <taxon>Archaea</taxon>
        <taxon>Methanobacteriati</taxon>
        <taxon>Methanobacteriota</taxon>
        <taxon>Thermococci</taxon>
        <taxon>Thermococcales</taxon>
        <taxon>Thermococcaceae</taxon>
        <taxon>Pyrococcus</taxon>
    </lineage>
</organism>
<evidence type="ECO:0000259" key="1">
    <source>
        <dbReference type="Pfam" id="PF01937"/>
    </source>
</evidence>
<dbReference type="PhylomeDB" id="Q8U0K0"/>
<evidence type="ECO:0000313" key="2">
    <source>
        <dbReference type="EMBL" id="AAL81711.1"/>
    </source>
</evidence>
<dbReference type="Gene3D" id="3.40.50.10880">
    <property type="entry name" value="Uncharacterised protein PF01937, DUF89, domain 3"/>
    <property type="match status" value="1"/>
</dbReference>
<dbReference type="EMBL" id="AE009950">
    <property type="protein sequence ID" value="AAL81711.1"/>
    <property type="molecule type" value="Genomic_DNA"/>
</dbReference>
<feature type="domain" description="Damage-control phosphatase ARMT1-like metal-binding" evidence="1">
    <location>
        <begin position="10"/>
        <end position="284"/>
    </location>
</feature>
<dbReference type="STRING" id="186497.PF1587"/>
<dbReference type="HOGENOM" id="CLU_071520_1_0_2"/>
<dbReference type="Proteomes" id="UP000001013">
    <property type="component" value="Chromosome"/>
</dbReference>
<accession>Q8U0K0</accession>
<dbReference type="Gene3D" id="1.10.8.380">
    <property type="entry name" value="Uncharacterised protein PF01937, DUF89, domain 1"/>
    <property type="match status" value="1"/>
</dbReference>
<keyword evidence="3" id="KW-1185">Reference proteome</keyword>
<dbReference type="PIRSF" id="PIRSF006593">
    <property type="entry name" value="UCP006593"/>
    <property type="match status" value="1"/>
</dbReference>
<gene>
    <name evidence="2" type="ordered locus">PF1587</name>
</gene>
<sequence length="290" mass="32894">MFSVIIMKVQYECLACIANQCQRIAEMATEDLNFRKQGMILASKLIANEYHEKAIPAIAGSRIFVELYKFFGSEDPFKKYKELSRKKAKIVVDTLKAKIKIDIETAIKLAILGNVIDFAVGFSPEDLEKQIEEMLDKPLYIDERDELIKEVRKAKQILYLTDNVGEHLFDKILIEEIKRTSNAEIYIAGKEKPIINDVTVEDLIRDGFEALGKVVSIGTQIVGVPLNEVSQEFREVYENSDVIIAKGQGNFETLSEVKDERIFFLLKAKCPAVARELKVPRGSLICKRNG</sequence>
<dbReference type="eggNOG" id="arCOG04410">
    <property type="taxonomic scope" value="Archaea"/>
</dbReference>
<dbReference type="PaxDb" id="186497-PF1587"/>